<dbReference type="SUPFAM" id="SSF47598">
    <property type="entry name" value="Ribbon-helix-helix"/>
    <property type="match status" value="1"/>
</dbReference>
<gene>
    <name evidence="7" type="ORF">BSQ44_16620</name>
</gene>
<keyword evidence="4" id="KW-0963">Cytoplasm</keyword>
<evidence type="ECO:0000313" key="8">
    <source>
        <dbReference type="Proteomes" id="UP000182840"/>
    </source>
</evidence>
<dbReference type="InterPro" id="IPR010985">
    <property type="entry name" value="Ribbon_hlx_hlx"/>
</dbReference>
<keyword evidence="6" id="KW-0238">DNA-binding</keyword>
<dbReference type="AlphaFoldDB" id="A0A1L3STS1"/>
<name>A0A1L3STS1_9HYPH</name>
<dbReference type="GO" id="GO:0003677">
    <property type="term" value="F:DNA binding"/>
    <property type="evidence" value="ECO:0007669"/>
    <property type="project" value="UniProtKB-KW"/>
</dbReference>
<dbReference type="STRING" id="1670800.BSQ44_16620"/>
<accession>A0A1L3STS1</accession>
<dbReference type="KEGG" id="meso:BSQ44_16620"/>
<proteinExistence type="inferred from homology"/>
<evidence type="ECO:0000256" key="5">
    <source>
        <dbReference type="ARBA" id="ARBA00022971"/>
    </source>
</evidence>
<dbReference type="Pfam" id="PF05509">
    <property type="entry name" value="TraY"/>
    <property type="match status" value="1"/>
</dbReference>
<evidence type="ECO:0000256" key="6">
    <source>
        <dbReference type="ARBA" id="ARBA00023125"/>
    </source>
</evidence>
<dbReference type="Proteomes" id="UP000182840">
    <property type="component" value="Chromosome"/>
</dbReference>
<sequence length="77" mass="9084">MLALRLPPEVEKRLDDLARKTGRTKSFYAREAILEHLADLEDAYLAEQRMRDNPQFVEFEDVLRELDIDLDRPAQKV</sequence>
<dbReference type="GO" id="GO:0006355">
    <property type="term" value="P:regulation of DNA-templated transcription"/>
    <property type="evidence" value="ECO:0007669"/>
    <property type="project" value="InterPro"/>
</dbReference>
<organism evidence="7 8">
    <name type="scientific">Aquibium oceanicum</name>
    <dbReference type="NCBI Taxonomy" id="1670800"/>
    <lineage>
        <taxon>Bacteria</taxon>
        <taxon>Pseudomonadati</taxon>
        <taxon>Pseudomonadota</taxon>
        <taxon>Alphaproteobacteria</taxon>
        <taxon>Hyphomicrobiales</taxon>
        <taxon>Phyllobacteriaceae</taxon>
        <taxon>Aquibium</taxon>
    </lineage>
</organism>
<evidence type="ECO:0000256" key="3">
    <source>
        <dbReference type="ARBA" id="ARBA00020541"/>
    </source>
</evidence>
<dbReference type="GO" id="GO:0005737">
    <property type="term" value="C:cytoplasm"/>
    <property type="evidence" value="ECO:0007669"/>
    <property type="project" value="UniProtKB-SubCell"/>
</dbReference>
<keyword evidence="8" id="KW-1185">Reference proteome</keyword>
<evidence type="ECO:0000256" key="1">
    <source>
        <dbReference type="ARBA" id="ARBA00004496"/>
    </source>
</evidence>
<dbReference type="EMBL" id="CP018171">
    <property type="protein sequence ID" value="APH72806.1"/>
    <property type="molecule type" value="Genomic_DNA"/>
</dbReference>
<dbReference type="OrthoDB" id="9812023at2"/>
<comment type="similarity">
    <text evidence="2">Belongs to the TraY family.</text>
</comment>
<dbReference type="InterPro" id="IPR008876">
    <property type="entry name" value="TraY"/>
</dbReference>
<dbReference type="RefSeq" id="WP_072606154.1">
    <property type="nucleotide sequence ID" value="NZ_CP018171.1"/>
</dbReference>
<reference evidence="8" key="1">
    <citation type="submission" date="2016-11" db="EMBL/GenBank/DDBJ databases">
        <title>Mesorhizobium oceanicum sp. nov., isolated from deep seawater in South China Sea.</title>
        <authorList>
            <person name="Fu G.-Y."/>
        </authorList>
    </citation>
    <scope>NUCLEOTIDE SEQUENCE [LARGE SCALE GENOMIC DNA]</scope>
    <source>
        <strain evidence="8">B7</strain>
    </source>
</reference>
<evidence type="ECO:0000256" key="4">
    <source>
        <dbReference type="ARBA" id="ARBA00022490"/>
    </source>
</evidence>
<evidence type="ECO:0000256" key="2">
    <source>
        <dbReference type="ARBA" id="ARBA00007183"/>
    </source>
</evidence>
<protein>
    <recommendedName>
        <fullName evidence="3">Relaxosome protein TraY</fullName>
    </recommendedName>
</protein>
<evidence type="ECO:0000313" key="7">
    <source>
        <dbReference type="EMBL" id="APH72806.1"/>
    </source>
</evidence>
<comment type="subcellular location">
    <subcellularLocation>
        <location evidence="1">Cytoplasm</location>
    </subcellularLocation>
</comment>
<keyword evidence="5" id="KW-0184">Conjugation</keyword>